<evidence type="ECO:0000256" key="11">
    <source>
        <dbReference type="ARBA" id="ARBA00023273"/>
    </source>
</evidence>
<evidence type="ECO:0000256" key="8">
    <source>
        <dbReference type="ARBA" id="ARBA00023128"/>
    </source>
</evidence>
<evidence type="ECO:0000256" key="3">
    <source>
        <dbReference type="ARBA" id="ARBA00004300"/>
    </source>
</evidence>
<dbReference type="OrthoDB" id="302784at2759"/>
<accession>A0A2J7QBW5</accession>
<keyword evidence="10 12" id="KW-0539">Nucleus</keyword>
<evidence type="ECO:0000313" key="14">
    <source>
        <dbReference type="EMBL" id="PNF26080.1"/>
    </source>
</evidence>
<comment type="caution">
    <text evidence="14">The sequence shown here is derived from an EMBL/GenBank/DDBJ whole genome shotgun (WGS) entry which is preliminary data.</text>
</comment>
<dbReference type="STRING" id="105785.A0A2J7QBW5"/>
<evidence type="ECO:0000256" key="1">
    <source>
        <dbReference type="ARBA" id="ARBA00004120"/>
    </source>
</evidence>
<dbReference type="GO" id="GO:0005758">
    <property type="term" value="C:mitochondrial intermembrane space"/>
    <property type="evidence" value="ECO:0007669"/>
    <property type="project" value="UniProtKB-SubCell"/>
</dbReference>
<dbReference type="InterPro" id="IPR038849">
    <property type="entry name" value="ARL2BP"/>
</dbReference>
<evidence type="ECO:0000313" key="15">
    <source>
        <dbReference type="Proteomes" id="UP000235965"/>
    </source>
</evidence>
<evidence type="ECO:0000256" key="6">
    <source>
        <dbReference type="ARBA" id="ARBA00022490"/>
    </source>
</evidence>
<protein>
    <recommendedName>
        <fullName evidence="5 12">ADP-ribosylation factor-like protein 2-binding protein</fullName>
        <shortName evidence="12">ARF-like 2-binding protein</shortName>
    </recommendedName>
</protein>
<evidence type="ECO:0000256" key="12">
    <source>
        <dbReference type="RuleBase" id="RU367099"/>
    </source>
</evidence>
<evidence type="ECO:0000256" key="9">
    <source>
        <dbReference type="ARBA" id="ARBA00023212"/>
    </source>
</evidence>
<evidence type="ECO:0000256" key="4">
    <source>
        <dbReference type="ARBA" id="ARBA00009880"/>
    </source>
</evidence>
<proteinExistence type="inferred from homology"/>
<keyword evidence="6 12" id="KW-0963">Cytoplasm</keyword>
<feature type="domain" description="BART" evidence="13">
    <location>
        <begin position="34"/>
        <end position="146"/>
    </location>
</feature>
<evidence type="ECO:0000259" key="13">
    <source>
        <dbReference type="Pfam" id="PF11527"/>
    </source>
</evidence>
<sequence length="164" mass="19511">MMERFREHSEELGNNEIDDLEVIGTQASADDDIFDAIIGHIEDIFMEQNFQELQKCFMEKHWHEFEDKEENKLCYMDIFKEYIDIIEKHIETHLMMNIPNFSMEKFIEQLQTRRSELDGEVFEILFTFSDFTAFKEMFLDYKAVKDGRVEDLSKGICITSGGLH</sequence>
<comment type="subcellular location">
    <subcellularLocation>
        <location evidence="1 12">Cytoplasm</location>
        <location evidence="1 12">Cytoskeleton</location>
        <location evidence="1 12">Cilium basal body</location>
    </subcellularLocation>
    <subcellularLocation>
        <location evidence="3 12">Cytoplasm</location>
        <location evidence="3 12">Cytoskeleton</location>
        <location evidence="3 12">Microtubule organizing center</location>
        <location evidence="3 12">Centrosome</location>
    </subcellularLocation>
    <subcellularLocation>
        <location evidence="12">Cytoplasm</location>
    </subcellularLocation>
    <subcellularLocation>
        <location evidence="2 12">Nucleus</location>
    </subcellularLocation>
    <subcellularLocation>
        <location evidence="12">Mitochondrion intermembrane space</location>
    </subcellularLocation>
</comment>
<evidence type="ECO:0000256" key="10">
    <source>
        <dbReference type="ARBA" id="ARBA00023242"/>
    </source>
</evidence>
<reference evidence="14 15" key="1">
    <citation type="submission" date="2017-12" db="EMBL/GenBank/DDBJ databases">
        <title>Hemimetabolous genomes reveal molecular basis of termite eusociality.</title>
        <authorList>
            <person name="Harrison M.C."/>
            <person name="Jongepier E."/>
            <person name="Robertson H.M."/>
            <person name="Arning N."/>
            <person name="Bitard-Feildel T."/>
            <person name="Chao H."/>
            <person name="Childers C.P."/>
            <person name="Dinh H."/>
            <person name="Doddapaneni H."/>
            <person name="Dugan S."/>
            <person name="Gowin J."/>
            <person name="Greiner C."/>
            <person name="Han Y."/>
            <person name="Hu H."/>
            <person name="Hughes D.S.T."/>
            <person name="Huylmans A.-K."/>
            <person name="Kemena C."/>
            <person name="Kremer L.P.M."/>
            <person name="Lee S.L."/>
            <person name="Lopez-Ezquerra A."/>
            <person name="Mallet L."/>
            <person name="Monroy-Kuhn J.M."/>
            <person name="Moser A."/>
            <person name="Murali S.C."/>
            <person name="Muzny D.M."/>
            <person name="Otani S."/>
            <person name="Piulachs M.-D."/>
            <person name="Poelchau M."/>
            <person name="Qu J."/>
            <person name="Schaub F."/>
            <person name="Wada-Katsumata A."/>
            <person name="Worley K.C."/>
            <person name="Xie Q."/>
            <person name="Ylla G."/>
            <person name="Poulsen M."/>
            <person name="Gibbs R.A."/>
            <person name="Schal C."/>
            <person name="Richards S."/>
            <person name="Belles X."/>
            <person name="Korb J."/>
            <person name="Bornberg-Bauer E."/>
        </authorList>
    </citation>
    <scope>NUCLEOTIDE SEQUENCE [LARGE SCALE GENOMIC DNA]</scope>
    <source>
        <tissue evidence="14">Whole body</tissue>
    </source>
</reference>
<evidence type="ECO:0000256" key="7">
    <source>
        <dbReference type="ARBA" id="ARBA00023069"/>
    </source>
</evidence>
<keyword evidence="15" id="KW-1185">Reference proteome</keyword>
<dbReference type="PANTHER" id="PTHR15487:SF4">
    <property type="entry name" value="ADP-RIBOSYLATION FACTOR-LIKE PROTEIN 2-BINDING PROTEIN"/>
    <property type="match status" value="1"/>
</dbReference>
<dbReference type="GO" id="GO:0005634">
    <property type="term" value="C:nucleus"/>
    <property type="evidence" value="ECO:0007669"/>
    <property type="project" value="UniProtKB-SubCell"/>
</dbReference>
<comment type="similarity">
    <text evidence="4 12">Belongs to the ARL2BP family.</text>
</comment>
<dbReference type="GO" id="GO:0005929">
    <property type="term" value="C:cilium"/>
    <property type="evidence" value="ECO:0007669"/>
    <property type="project" value="UniProtKB-UniRule"/>
</dbReference>
<dbReference type="PANTHER" id="PTHR15487">
    <property type="entry name" value="ADP-RIBOSYLATION FACTOR-LIKE PROTEIN 2-BINDING PROTEIN"/>
    <property type="match status" value="1"/>
</dbReference>
<dbReference type="AlphaFoldDB" id="A0A2J7QBW5"/>
<keyword evidence="7 12" id="KW-0969">Cilium</keyword>
<keyword evidence="8 12" id="KW-0496">Mitochondrion</keyword>
<dbReference type="Gene3D" id="1.20.1520.10">
    <property type="entry name" value="ADP-ribosylation factor-like 2-binding protein, domain"/>
    <property type="match status" value="1"/>
</dbReference>
<dbReference type="InParanoid" id="A0A2J7QBW5"/>
<dbReference type="EMBL" id="NEVH01016296">
    <property type="protein sequence ID" value="PNF26080.1"/>
    <property type="molecule type" value="Genomic_DNA"/>
</dbReference>
<evidence type="ECO:0000256" key="2">
    <source>
        <dbReference type="ARBA" id="ARBA00004123"/>
    </source>
</evidence>
<dbReference type="Proteomes" id="UP000235965">
    <property type="component" value="Unassembled WGS sequence"/>
</dbReference>
<dbReference type="GO" id="GO:0005813">
    <property type="term" value="C:centrosome"/>
    <property type="evidence" value="ECO:0007669"/>
    <property type="project" value="UniProtKB-SubCell"/>
</dbReference>
<gene>
    <name evidence="14" type="primary">arl2bp</name>
    <name evidence="14" type="ORF">B7P43_G06399</name>
</gene>
<dbReference type="GO" id="GO:0051457">
    <property type="term" value="P:maintenance of protein location in nucleus"/>
    <property type="evidence" value="ECO:0007669"/>
    <property type="project" value="TreeGrafter"/>
</dbReference>
<keyword evidence="11 12" id="KW-0966">Cell projection</keyword>
<comment type="function">
    <text evidence="12">Plays a role as an effector of the ADP-ribosylation factor-like protein 2, ARL2.</text>
</comment>
<organism evidence="14 15">
    <name type="scientific">Cryptotermes secundus</name>
    <dbReference type="NCBI Taxonomy" id="105785"/>
    <lineage>
        <taxon>Eukaryota</taxon>
        <taxon>Metazoa</taxon>
        <taxon>Ecdysozoa</taxon>
        <taxon>Arthropoda</taxon>
        <taxon>Hexapoda</taxon>
        <taxon>Insecta</taxon>
        <taxon>Pterygota</taxon>
        <taxon>Neoptera</taxon>
        <taxon>Polyneoptera</taxon>
        <taxon>Dictyoptera</taxon>
        <taxon>Blattodea</taxon>
        <taxon>Blattoidea</taxon>
        <taxon>Termitoidae</taxon>
        <taxon>Kalotermitidae</taxon>
        <taxon>Cryptotermitinae</taxon>
        <taxon>Cryptotermes</taxon>
    </lineage>
</organism>
<evidence type="ECO:0000256" key="5">
    <source>
        <dbReference type="ARBA" id="ARBA00014849"/>
    </source>
</evidence>
<dbReference type="Pfam" id="PF11527">
    <property type="entry name" value="ARL2_Bind_BART"/>
    <property type="match status" value="1"/>
</dbReference>
<name>A0A2J7QBW5_9NEOP</name>
<dbReference type="InterPro" id="IPR023379">
    <property type="entry name" value="BART_dom"/>
</dbReference>
<dbReference type="InterPro" id="IPR042541">
    <property type="entry name" value="BART_sf"/>
</dbReference>
<keyword evidence="9 12" id="KW-0206">Cytoskeleton</keyword>